<gene>
    <name evidence="6" type="ORF">E9229_002182</name>
</gene>
<evidence type="ECO:0000256" key="3">
    <source>
        <dbReference type="ARBA" id="ARBA00022824"/>
    </source>
</evidence>
<dbReference type="SUPFAM" id="SSF53756">
    <property type="entry name" value="UDP-Glycosyltransferase/glycogen phosphorylase"/>
    <property type="match status" value="1"/>
</dbReference>
<dbReference type="Pfam" id="PF08660">
    <property type="entry name" value="Alg14"/>
    <property type="match status" value="1"/>
</dbReference>
<keyword evidence="5" id="KW-0472">Membrane</keyword>
<name>A0A839QVG2_9MICC</name>
<organism evidence="6 7">
    <name type="scientific">Paeniglutamicibacter cryotolerans</name>
    <dbReference type="NCBI Taxonomy" id="670079"/>
    <lineage>
        <taxon>Bacteria</taxon>
        <taxon>Bacillati</taxon>
        <taxon>Actinomycetota</taxon>
        <taxon>Actinomycetes</taxon>
        <taxon>Micrococcales</taxon>
        <taxon>Micrococcaceae</taxon>
        <taxon>Paeniglutamicibacter</taxon>
    </lineage>
</organism>
<evidence type="ECO:0000313" key="6">
    <source>
        <dbReference type="EMBL" id="MBB2995991.1"/>
    </source>
</evidence>
<protein>
    <submittedName>
        <fullName evidence="6">UDP-N-acetylglucosamine:LPS N-acetylglucosamine transferase</fullName>
    </submittedName>
</protein>
<accession>A0A839QVG2</accession>
<keyword evidence="7" id="KW-1185">Reference proteome</keyword>
<dbReference type="AlphaFoldDB" id="A0A839QVG2"/>
<dbReference type="Proteomes" id="UP000523000">
    <property type="component" value="Unassembled WGS sequence"/>
</dbReference>
<reference evidence="6 7" key="1">
    <citation type="submission" date="2020-08" db="EMBL/GenBank/DDBJ databases">
        <title>Sequencing the genomes of 1000 actinobacteria strains.</title>
        <authorList>
            <person name="Klenk H.-P."/>
        </authorList>
    </citation>
    <scope>NUCLEOTIDE SEQUENCE [LARGE SCALE GENOMIC DNA]</scope>
    <source>
        <strain evidence="6 7">DSM 22826</strain>
    </source>
</reference>
<evidence type="ECO:0000256" key="5">
    <source>
        <dbReference type="ARBA" id="ARBA00023136"/>
    </source>
</evidence>
<dbReference type="NCBIfam" id="NF041549">
    <property type="entry name" value="PssD"/>
    <property type="match status" value="1"/>
</dbReference>
<dbReference type="Gene3D" id="3.40.50.2000">
    <property type="entry name" value="Glycogen Phosphorylase B"/>
    <property type="match status" value="1"/>
</dbReference>
<dbReference type="GO" id="GO:0006488">
    <property type="term" value="P:dolichol-linked oligosaccharide biosynthetic process"/>
    <property type="evidence" value="ECO:0007669"/>
    <property type="project" value="InterPro"/>
</dbReference>
<evidence type="ECO:0000313" key="7">
    <source>
        <dbReference type="Proteomes" id="UP000523000"/>
    </source>
</evidence>
<evidence type="ECO:0000256" key="2">
    <source>
        <dbReference type="ARBA" id="ARBA00022692"/>
    </source>
</evidence>
<sequence>MSTLLFVGSSGGHLAQMVSMSDWWKQHERSWVTFDTPDAISALDGETVIWAYHPTTRNVWNALRNFALAVKVLVRDRPDVVVSTGAGVALPFFVTAWLLRIPRVYVEVYDRVDSRTLTGRLCRPISSLFCVQWEEQLACYPGATVIGPLL</sequence>
<evidence type="ECO:0000256" key="1">
    <source>
        <dbReference type="ARBA" id="ARBA00004389"/>
    </source>
</evidence>
<keyword evidence="3" id="KW-0256">Endoplasmic reticulum</keyword>
<dbReference type="GO" id="GO:0004577">
    <property type="term" value="F:N-acetylglucosaminyldiphosphodolichol N-acetylglucosaminyltransferase activity"/>
    <property type="evidence" value="ECO:0007669"/>
    <property type="project" value="TreeGrafter"/>
</dbReference>
<proteinExistence type="predicted"/>
<keyword evidence="2" id="KW-0812">Transmembrane</keyword>
<dbReference type="PANTHER" id="PTHR12154:SF4">
    <property type="entry name" value="UDP-N-ACETYLGLUCOSAMINE TRANSFERASE SUBUNIT ALG14 HOMOLOG"/>
    <property type="match status" value="1"/>
</dbReference>
<keyword evidence="4" id="KW-1133">Transmembrane helix</keyword>
<comment type="subcellular location">
    <subcellularLocation>
        <location evidence="1">Endoplasmic reticulum membrane</location>
        <topology evidence="1">Single-pass membrane protein</topology>
    </subcellularLocation>
</comment>
<keyword evidence="6" id="KW-0808">Transferase</keyword>
<dbReference type="RefSeq" id="WP_183511179.1">
    <property type="nucleotide sequence ID" value="NZ_BAABGK010000042.1"/>
</dbReference>
<comment type="caution">
    <text evidence="6">The sequence shown here is derived from an EMBL/GenBank/DDBJ whole genome shotgun (WGS) entry which is preliminary data.</text>
</comment>
<dbReference type="InterPro" id="IPR013969">
    <property type="entry name" value="Oligosacch_biosynth_Alg14"/>
</dbReference>
<dbReference type="PANTHER" id="PTHR12154">
    <property type="entry name" value="GLYCOSYL TRANSFERASE-RELATED"/>
    <property type="match status" value="1"/>
</dbReference>
<evidence type="ECO:0000256" key="4">
    <source>
        <dbReference type="ARBA" id="ARBA00022989"/>
    </source>
</evidence>
<dbReference type="EMBL" id="JACHVS010000001">
    <property type="protein sequence ID" value="MBB2995991.1"/>
    <property type="molecule type" value="Genomic_DNA"/>
</dbReference>